<dbReference type="InterPro" id="IPR012942">
    <property type="entry name" value="SRR1-like"/>
</dbReference>
<organism evidence="2 3">
    <name type="scientific">Panagrolaimus superbus</name>
    <dbReference type="NCBI Taxonomy" id="310955"/>
    <lineage>
        <taxon>Eukaryota</taxon>
        <taxon>Metazoa</taxon>
        <taxon>Ecdysozoa</taxon>
        <taxon>Nematoda</taxon>
        <taxon>Chromadorea</taxon>
        <taxon>Rhabditida</taxon>
        <taxon>Tylenchina</taxon>
        <taxon>Panagrolaimomorpha</taxon>
        <taxon>Panagrolaimoidea</taxon>
        <taxon>Panagrolaimidae</taxon>
        <taxon>Panagrolaimus</taxon>
    </lineage>
</organism>
<dbReference type="AlphaFoldDB" id="A0A914Y1Q9"/>
<evidence type="ECO:0000313" key="3">
    <source>
        <dbReference type="WBParaSite" id="PSU_v2.g12718.t1"/>
    </source>
</evidence>
<proteinExistence type="predicted"/>
<dbReference type="WBParaSite" id="PSU_v2.g12718.t1">
    <property type="protein sequence ID" value="PSU_v2.g12718.t1"/>
    <property type="gene ID" value="PSU_v2.g12718"/>
</dbReference>
<protein>
    <submittedName>
        <fullName evidence="3">SRR1-like domain-containing protein</fullName>
    </submittedName>
</protein>
<sequence>MNLSGLSVVLNKIQNMCNDTESEVVFNKDSVSLNDNISNLMKEDDHESDGENICNGKTQCLSCMYASEGDTDETVRKYIRDPISTDDVISSMKFVAEHNPQSVANYIYLTILPFLKNKKVIQIQLYGIGFLDESEGFRGPFQLAIAFCLRDFFKQSFRELRMLSQEPHHFEEEKLYLRANGVEIVETTEFSSKHFIEASTLANIRQPAFICYMIHGLFSMYEEFLQAHWTPQLLSRIIFVVTNPLLKCFYHDQEFTSKVAQFIEFGKIEKLEFNKESPAFECLGYATVCSISEEMAHALVAKFP</sequence>
<keyword evidence="2" id="KW-1185">Reference proteome</keyword>
<evidence type="ECO:0000259" key="1">
    <source>
        <dbReference type="Pfam" id="PF07985"/>
    </source>
</evidence>
<reference evidence="3" key="1">
    <citation type="submission" date="2022-11" db="UniProtKB">
        <authorList>
            <consortium name="WormBaseParasite"/>
        </authorList>
    </citation>
    <scope>IDENTIFICATION</scope>
</reference>
<accession>A0A914Y1Q9</accession>
<name>A0A914Y1Q9_9BILA</name>
<dbReference type="Pfam" id="PF07985">
    <property type="entry name" value="SRR1"/>
    <property type="match status" value="1"/>
</dbReference>
<evidence type="ECO:0000313" key="2">
    <source>
        <dbReference type="Proteomes" id="UP000887577"/>
    </source>
</evidence>
<feature type="domain" description="SRR1-like" evidence="1">
    <location>
        <begin position="116"/>
        <end position="261"/>
    </location>
</feature>
<dbReference type="Proteomes" id="UP000887577">
    <property type="component" value="Unplaced"/>
</dbReference>